<evidence type="ECO:0000313" key="1">
    <source>
        <dbReference type="EMBL" id="KAL3658901.1"/>
    </source>
</evidence>
<proteinExistence type="predicted"/>
<dbReference type="EMBL" id="JBIMZQ010000050">
    <property type="protein sequence ID" value="KAL3658901.1"/>
    <property type="molecule type" value="Genomic_DNA"/>
</dbReference>
<dbReference type="AlphaFoldDB" id="A0ABD3EZY6"/>
<dbReference type="Proteomes" id="UP001632037">
    <property type="component" value="Unassembled WGS sequence"/>
</dbReference>
<comment type="caution">
    <text evidence="1">The sequence shown here is derived from an EMBL/GenBank/DDBJ whole genome shotgun (WGS) entry which is preliminary data.</text>
</comment>
<reference evidence="1 2" key="1">
    <citation type="submission" date="2024-09" db="EMBL/GenBank/DDBJ databases">
        <title>Genome sequencing and assembly of Phytophthora oleae, isolate VK10A, causative agent of rot of olive drupes.</title>
        <authorList>
            <person name="Conti Taguali S."/>
            <person name="Riolo M."/>
            <person name="La Spada F."/>
            <person name="Cacciola S.O."/>
            <person name="Dionisio G."/>
        </authorList>
    </citation>
    <scope>NUCLEOTIDE SEQUENCE [LARGE SCALE GENOMIC DNA]</scope>
    <source>
        <strain evidence="1 2">VK10A</strain>
    </source>
</reference>
<accession>A0ABD3EZY6</accession>
<evidence type="ECO:0000313" key="2">
    <source>
        <dbReference type="Proteomes" id="UP001632037"/>
    </source>
</evidence>
<gene>
    <name evidence="1" type="ORF">V7S43_016044</name>
</gene>
<organism evidence="1 2">
    <name type="scientific">Phytophthora oleae</name>
    <dbReference type="NCBI Taxonomy" id="2107226"/>
    <lineage>
        <taxon>Eukaryota</taxon>
        <taxon>Sar</taxon>
        <taxon>Stramenopiles</taxon>
        <taxon>Oomycota</taxon>
        <taxon>Peronosporomycetes</taxon>
        <taxon>Peronosporales</taxon>
        <taxon>Peronosporaceae</taxon>
        <taxon>Phytophthora</taxon>
    </lineage>
</organism>
<protein>
    <submittedName>
        <fullName evidence="1">Uncharacterized protein</fullName>
    </submittedName>
</protein>
<keyword evidence="2" id="KW-1185">Reference proteome</keyword>
<name>A0ABD3EZY6_9STRA</name>
<sequence length="68" mass="7522">MAPSPVPPCTFYFDLLSSVQGLTSFANAHWYESMAHVLYRVGDFVTANMGADPAHTSKHVTRTLHEVN</sequence>